<dbReference type="Proteomes" id="UP000603708">
    <property type="component" value="Unassembled WGS sequence"/>
</dbReference>
<reference evidence="3" key="1">
    <citation type="journal article" date="2014" name="Int. J. Syst. Evol. Microbiol.">
        <title>Complete genome sequence of Corynebacterium casei LMG S-19264T (=DSM 44701T), isolated from a smear-ripened cheese.</title>
        <authorList>
            <consortium name="US DOE Joint Genome Institute (JGI-PGF)"/>
            <person name="Walter F."/>
            <person name="Albersmeier A."/>
            <person name="Kalinowski J."/>
            <person name="Ruckert C."/>
        </authorList>
    </citation>
    <scope>NUCLEOTIDE SEQUENCE</scope>
    <source>
        <strain evidence="3">JCM 5069</strain>
    </source>
</reference>
<feature type="region of interest" description="Disordered" evidence="1">
    <location>
        <begin position="138"/>
        <end position="205"/>
    </location>
</feature>
<accession>A0A919GQ33</accession>
<dbReference type="GO" id="GO:0006744">
    <property type="term" value="P:ubiquinone biosynthetic process"/>
    <property type="evidence" value="ECO:0007669"/>
    <property type="project" value="TreeGrafter"/>
</dbReference>
<dbReference type="Gene3D" id="3.40.1670.10">
    <property type="entry name" value="UbiD C-terminal domain-like"/>
    <property type="match status" value="1"/>
</dbReference>
<dbReference type="SUPFAM" id="SSF143968">
    <property type="entry name" value="UbiD C-terminal domain-like"/>
    <property type="match status" value="1"/>
</dbReference>
<sequence length="205" mass="22361">MQAVNAMYTHGLLVIVSTKQRYGGFARSVGTRVPTTPHGLGYAATVIVVDEDVDPFNLNQVMWALSTKMNPAHDLIHLPNMPVMPLAPQTSTPGVLDALVIDATTPVERDRRPNHSDQVRDLPETGEWRTRLQRLAAARCPERTSRPGRPHDLPPLRLGNRRETCSPRRCPVRGTSSSANGACTRGGPANRHAAPNVNTSRRSAA</sequence>
<gene>
    <name evidence="3" type="ORF">GCM10018793_69390</name>
</gene>
<dbReference type="Pfam" id="PF20696">
    <property type="entry name" value="UbiD_C"/>
    <property type="match status" value="1"/>
</dbReference>
<feature type="compositionally biased region" description="Polar residues" evidence="1">
    <location>
        <begin position="196"/>
        <end position="205"/>
    </location>
</feature>
<keyword evidence="4" id="KW-1185">Reference proteome</keyword>
<dbReference type="InterPro" id="IPR049381">
    <property type="entry name" value="UbiD-like_C"/>
</dbReference>
<dbReference type="AlphaFoldDB" id="A0A919GQ33"/>
<evidence type="ECO:0000313" key="3">
    <source>
        <dbReference type="EMBL" id="GHH88718.1"/>
    </source>
</evidence>
<feature type="domain" description="3-octaprenyl-4-hydroxybenzoate carboxy-lyase-like C-terminal" evidence="2">
    <location>
        <begin position="3"/>
        <end position="103"/>
    </location>
</feature>
<dbReference type="GO" id="GO:0008694">
    <property type="term" value="F:4-hydroxy-3-polyprenylbenzoate decarboxylase activity"/>
    <property type="evidence" value="ECO:0007669"/>
    <property type="project" value="TreeGrafter"/>
</dbReference>
<dbReference type="PANTHER" id="PTHR30108">
    <property type="entry name" value="3-OCTAPRENYL-4-HYDROXYBENZOATE CARBOXY-LYASE-RELATED"/>
    <property type="match status" value="1"/>
</dbReference>
<evidence type="ECO:0000313" key="4">
    <source>
        <dbReference type="Proteomes" id="UP000603708"/>
    </source>
</evidence>
<dbReference type="InterPro" id="IPR002830">
    <property type="entry name" value="UbiD"/>
</dbReference>
<dbReference type="PANTHER" id="PTHR30108:SF17">
    <property type="entry name" value="FERULIC ACID DECARBOXYLASE 1"/>
    <property type="match status" value="1"/>
</dbReference>
<dbReference type="GO" id="GO:0005829">
    <property type="term" value="C:cytosol"/>
    <property type="evidence" value="ECO:0007669"/>
    <property type="project" value="TreeGrafter"/>
</dbReference>
<protein>
    <recommendedName>
        <fullName evidence="2">3-octaprenyl-4-hydroxybenzoate carboxy-lyase-like C-terminal domain-containing protein</fullName>
    </recommendedName>
</protein>
<dbReference type="EMBL" id="BNCD01000041">
    <property type="protein sequence ID" value="GHH88718.1"/>
    <property type="molecule type" value="Genomic_DNA"/>
</dbReference>
<organism evidence="3 4">
    <name type="scientific">Streptomyces sulfonofaciens</name>
    <dbReference type="NCBI Taxonomy" id="68272"/>
    <lineage>
        <taxon>Bacteria</taxon>
        <taxon>Bacillati</taxon>
        <taxon>Actinomycetota</taxon>
        <taxon>Actinomycetes</taxon>
        <taxon>Kitasatosporales</taxon>
        <taxon>Streptomycetaceae</taxon>
        <taxon>Streptomyces</taxon>
    </lineage>
</organism>
<evidence type="ECO:0000256" key="1">
    <source>
        <dbReference type="SAM" id="MobiDB-lite"/>
    </source>
</evidence>
<reference evidence="3" key="2">
    <citation type="submission" date="2020-09" db="EMBL/GenBank/DDBJ databases">
        <authorList>
            <person name="Sun Q."/>
            <person name="Ohkuma M."/>
        </authorList>
    </citation>
    <scope>NUCLEOTIDE SEQUENCE</scope>
    <source>
        <strain evidence="3">JCM 5069</strain>
    </source>
</reference>
<evidence type="ECO:0000259" key="2">
    <source>
        <dbReference type="Pfam" id="PF20696"/>
    </source>
</evidence>
<name>A0A919GQ33_9ACTN</name>
<comment type="caution">
    <text evidence="3">The sequence shown here is derived from an EMBL/GenBank/DDBJ whole genome shotgun (WGS) entry which is preliminary data.</text>
</comment>
<feature type="compositionally biased region" description="Basic and acidic residues" evidence="1">
    <location>
        <begin position="140"/>
        <end position="166"/>
    </location>
</feature>
<proteinExistence type="predicted"/>